<comment type="caution">
    <text evidence="1">The sequence shown here is derived from an EMBL/GenBank/DDBJ whole genome shotgun (WGS) entry which is preliminary data.</text>
</comment>
<dbReference type="Proteomes" id="UP001215598">
    <property type="component" value="Unassembled WGS sequence"/>
</dbReference>
<dbReference type="EMBL" id="JARKIB010000258">
    <property type="protein sequence ID" value="KAJ7718997.1"/>
    <property type="molecule type" value="Genomic_DNA"/>
</dbReference>
<gene>
    <name evidence="1" type="ORF">B0H16DRAFT_1897379</name>
</gene>
<evidence type="ECO:0000313" key="1">
    <source>
        <dbReference type="EMBL" id="KAJ7718997.1"/>
    </source>
</evidence>
<dbReference type="AlphaFoldDB" id="A0AAD7MIE4"/>
<organism evidence="1 2">
    <name type="scientific">Mycena metata</name>
    <dbReference type="NCBI Taxonomy" id="1033252"/>
    <lineage>
        <taxon>Eukaryota</taxon>
        <taxon>Fungi</taxon>
        <taxon>Dikarya</taxon>
        <taxon>Basidiomycota</taxon>
        <taxon>Agaricomycotina</taxon>
        <taxon>Agaricomycetes</taxon>
        <taxon>Agaricomycetidae</taxon>
        <taxon>Agaricales</taxon>
        <taxon>Marasmiineae</taxon>
        <taxon>Mycenaceae</taxon>
        <taxon>Mycena</taxon>
    </lineage>
</organism>
<name>A0AAD7MIE4_9AGAR</name>
<accession>A0AAD7MIE4</accession>
<keyword evidence="2" id="KW-1185">Reference proteome</keyword>
<proteinExistence type="predicted"/>
<protein>
    <submittedName>
        <fullName evidence="1">Uncharacterized protein</fullName>
    </submittedName>
</protein>
<evidence type="ECO:0000313" key="2">
    <source>
        <dbReference type="Proteomes" id="UP001215598"/>
    </source>
</evidence>
<sequence>MFYILSTWTSLCSEDLKDSIPQRKRPPNGYKLACTGENAAYVAQGTFSRTGFTRSFLFDLHLRRANLAAADVENTQNAGDDDMRESAPTQALGTSVPYLHLVRDGRRGVGGGLKPSLLVYLHFVLAVPVSIRAQQPLRNPAIAPTQVRCSDDMDSACASVAVTRHRHPRIVRCVGRCNRVRASSLPASSV</sequence>
<reference evidence="1" key="1">
    <citation type="submission" date="2023-03" db="EMBL/GenBank/DDBJ databases">
        <title>Massive genome expansion in bonnet fungi (Mycena s.s.) driven by repeated elements and novel gene families across ecological guilds.</title>
        <authorList>
            <consortium name="Lawrence Berkeley National Laboratory"/>
            <person name="Harder C.B."/>
            <person name="Miyauchi S."/>
            <person name="Viragh M."/>
            <person name="Kuo A."/>
            <person name="Thoen E."/>
            <person name="Andreopoulos B."/>
            <person name="Lu D."/>
            <person name="Skrede I."/>
            <person name="Drula E."/>
            <person name="Henrissat B."/>
            <person name="Morin E."/>
            <person name="Kohler A."/>
            <person name="Barry K."/>
            <person name="LaButti K."/>
            <person name="Morin E."/>
            <person name="Salamov A."/>
            <person name="Lipzen A."/>
            <person name="Mereny Z."/>
            <person name="Hegedus B."/>
            <person name="Baldrian P."/>
            <person name="Stursova M."/>
            <person name="Weitz H."/>
            <person name="Taylor A."/>
            <person name="Grigoriev I.V."/>
            <person name="Nagy L.G."/>
            <person name="Martin F."/>
            <person name="Kauserud H."/>
        </authorList>
    </citation>
    <scope>NUCLEOTIDE SEQUENCE</scope>
    <source>
        <strain evidence="1">CBHHK182m</strain>
    </source>
</reference>